<evidence type="ECO:0000256" key="3">
    <source>
        <dbReference type="ARBA" id="ARBA00023163"/>
    </source>
</evidence>
<protein>
    <submittedName>
        <fullName evidence="6">Winged helix-turn-helix transcriptional regulator</fullName>
    </submittedName>
</protein>
<feature type="domain" description="HTH hxlR-type" evidence="5">
    <location>
        <begin position="167"/>
        <end position="266"/>
    </location>
</feature>
<organism evidence="6 7">
    <name type="scientific">Rhodopseudomonas telluris</name>
    <dbReference type="NCBI Taxonomy" id="644215"/>
    <lineage>
        <taxon>Bacteria</taxon>
        <taxon>Pseudomonadati</taxon>
        <taxon>Pseudomonadota</taxon>
        <taxon>Alphaproteobacteria</taxon>
        <taxon>Hyphomicrobiales</taxon>
        <taxon>Nitrobacteraceae</taxon>
        <taxon>Rhodopseudomonas</taxon>
    </lineage>
</organism>
<gene>
    <name evidence="6" type="ORF">ACFFJ6_18685</name>
</gene>
<dbReference type="InterPro" id="IPR036390">
    <property type="entry name" value="WH_DNA-bd_sf"/>
</dbReference>
<dbReference type="Proteomes" id="UP001589775">
    <property type="component" value="Unassembled WGS sequence"/>
</dbReference>
<reference evidence="6 7" key="1">
    <citation type="submission" date="2024-09" db="EMBL/GenBank/DDBJ databases">
        <authorList>
            <person name="Sun Q."/>
            <person name="Mori K."/>
        </authorList>
    </citation>
    <scope>NUCLEOTIDE SEQUENCE [LARGE SCALE GENOMIC DNA]</scope>
    <source>
        <strain evidence="6 7">KCTC 23279</strain>
    </source>
</reference>
<evidence type="ECO:0000256" key="1">
    <source>
        <dbReference type="ARBA" id="ARBA00023015"/>
    </source>
</evidence>
<dbReference type="EMBL" id="JBHLWM010000008">
    <property type="protein sequence ID" value="MFC0242526.1"/>
    <property type="molecule type" value="Genomic_DNA"/>
</dbReference>
<evidence type="ECO:0000256" key="4">
    <source>
        <dbReference type="SAM" id="MobiDB-lite"/>
    </source>
</evidence>
<feature type="compositionally biased region" description="Basic residues" evidence="4">
    <location>
        <begin position="311"/>
        <end position="329"/>
    </location>
</feature>
<dbReference type="PROSITE" id="PS51118">
    <property type="entry name" value="HTH_HXLR"/>
    <property type="match status" value="2"/>
</dbReference>
<keyword evidence="3" id="KW-0804">Transcription</keyword>
<accession>A0ABV6EXH6</accession>
<dbReference type="SUPFAM" id="SSF46785">
    <property type="entry name" value="Winged helix' DNA-binding domain"/>
    <property type="match status" value="2"/>
</dbReference>
<dbReference type="Gene3D" id="1.10.10.10">
    <property type="entry name" value="Winged helix-like DNA-binding domain superfamily/Winged helix DNA-binding domain"/>
    <property type="match status" value="2"/>
</dbReference>
<evidence type="ECO:0000259" key="5">
    <source>
        <dbReference type="PROSITE" id="PS51118"/>
    </source>
</evidence>
<dbReference type="RefSeq" id="WP_378390578.1">
    <property type="nucleotide sequence ID" value="NZ_JBHLWM010000008.1"/>
</dbReference>
<keyword evidence="1" id="KW-0805">Transcription regulation</keyword>
<feature type="domain" description="HTH hxlR-type" evidence="5">
    <location>
        <begin position="6"/>
        <end position="103"/>
    </location>
</feature>
<name>A0ABV6EXH6_9BRAD</name>
<sequence>MRDDPPPLDSALRAIGDPWSFLIQQEAFFGVRRFGDFQRNLNIAKNTLTDRLSMLVEFGLLERKKLPDRSDIHEYRLTPRGLDTYQYALSLMRWGDDWVAGKDGPPVILSHKTCGRVLRPKAICSACKREIHAEDVQINLGNIAETIRNDTASVRVSSRPELYTAGRPTSVSRTLAVIGDRWGFFVLWLALAGISKFEHFHSVLGIARTTLTARLNHFVERGVLDRLEYQSRPPRYEYRLSESGKALCPVLLTLHDWGLRGLHKRAAKTSILHRSCGQPLHVEIVCMACGHPPLPKDVEVKQVHLVAPRARQSRPSKTVSKKGASRTKA</sequence>
<dbReference type="InterPro" id="IPR036388">
    <property type="entry name" value="WH-like_DNA-bd_sf"/>
</dbReference>
<evidence type="ECO:0000256" key="2">
    <source>
        <dbReference type="ARBA" id="ARBA00023125"/>
    </source>
</evidence>
<evidence type="ECO:0000313" key="6">
    <source>
        <dbReference type="EMBL" id="MFC0242526.1"/>
    </source>
</evidence>
<proteinExistence type="predicted"/>
<keyword evidence="7" id="KW-1185">Reference proteome</keyword>
<evidence type="ECO:0000313" key="7">
    <source>
        <dbReference type="Proteomes" id="UP001589775"/>
    </source>
</evidence>
<dbReference type="InterPro" id="IPR002577">
    <property type="entry name" value="HTH_HxlR"/>
</dbReference>
<feature type="region of interest" description="Disordered" evidence="4">
    <location>
        <begin position="308"/>
        <end position="329"/>
    </location>
</feature>
<comment type="caution">
    <text evidence="6">The sequence shown here is derived from an EMBL/GenBank/DDBJ whole genome shotgun (WGS) entry which is preliminary data.</text>
</comment>
<keyword evidence="2" id="KW-0238">DNA-binding</keyword>
<dbReference type="PANTHER" id="PTHR33204">
    <property type="entry name" value="TRANSCRIPTIONAL REGULATOR, MARR FAMILY"/>
    <property type="match status" value="1"/>
</dbReference>
<dbReference type="Pfam" id="PF01638">
    <property type="entry name" value="HxlR"/>
    <property type="match status" value="2"/>
</dbReference>
<dbReference type="PANTHER" id="PTHR33204:SF18">
    <property type="entry name" value="TRANSCRIPTIONAL REGULATORY PROTEIN"/>
    <property type="match status" value="1"/>
</dbReference>